<dbReference type="Proteomes" id="UP000824165">
    <property type="component" value="Unassembled WGS sequence"/>
</dbReference>
<organism evidence="1 2">
    <name type="scientific">Candidatus Ornithomonoglobus intestinigallinarum</name>
    <dbReference type="NCBI Taxonomy" id="2840894"/>
    <lineage>
        <taxon>Bacteria</taxon>
        <taxon>Bacillati</taxon>
        <taxon>Bacillota</taxon>
        <taxon>Clostridia</taxon>
        <taxon>Candidatus Ornithomonoglobus</taxon>
    </lineage>
</organism>
<reference evidence="1" key="2">
    <citation type="journal article" date="2021" name="PeerJ">
        <title>Extensive microbial diversity within the chicken gut microbiome revealed by metagenomics and culture.</title>
        <authorList>
            <person name="Gilroy R."/>
            <person name="Ravi A."/>
            <person name="Getino M."/>
            <person name="Pursley I."/>
            <person name="Horton D.L."/>
            <person name="Alikhan N.F."/>
            <person name="Baker D."/>
            <person name="Gharbi K."/>
            <person name="Hall N."/>
            <person name="Watson M."/>
            <person name="Adriaenssens E.M."/>
            <person name="Foster-Nyarko E."/>
            <person name="Jarju S."/>
            <person name="Secka A."/>
            <person name="Antonio M."/>
            <person name="Oren A."/>
            <person name="Chaudhuri R.R."/>
            <person name="La Ragione R."/>
            <person name="Hildebrand F."/>
            <person name="Pallen M.J."/>
        </authorList>
    </citation>
    <scope>NUCLEOTIDE SEQUENCE</scope>
    <source>
        <strain evidence="1">CHK181-108</strain>
    </source>
</reference>
<dbReference type="Pfam" id="PF13238">
    <property type="entry name" value="AAA_18"/>
    <property type="match status" value="1"/>
</dbReference>
<accession>A0A9D1H523</accession>
<evidence type="ECO:0000313" key="1">
    <source>
        <dbReference type="EMBL" id="HIT85609.1"/>
    </source>
</evidence>
<gene>
    <name evidence="1" type="ORF">IAA60_06855</name>
</gene>
<dbReference type="Gene3D" id="3.40.50.300">
    <property type="entry name" value="P-loop containing nucleotide triphosphate hydrolases"/>
    <property type="match status" value="1"/>
</dbReference>
<dbReference type="AlphaFoldDB" id="A0A9D1H523"/>
<protein>
    <submittedName>
        <fullName evidence="1">AAA family ATPase</fullName>
    </submittedName>
</protein>
<reference evidence="1" key="1">
    <citation type="submission" date="2020-10" db="EMBL/GenBank/DDBJ databases">
        <authorList>
            <person name="Gilroy R."/>
        </authorList>
    </citation>
    <scope>NUCLEOTIDE SEQUENCE</scope>
    <source>
        <strain evidence="1">CHK181-108</strain>
    </source>
</reference>
<dbReference type="SUPFAM" id="SSF52540">
    <property type="entry name" value="P-loop containing nucleoside triphosphate hydrolases"/>
    <property type="match status" value="1"/>
</dbReference>
<sequence>MKNIYLIGGAMGVGKTTVCQRLKSKLNNSVFLDGDWCWDAHPFRATEETKQMVMQNICFLLNQFIHCSAYDNIIFCWVMHEQSIIDNIIKNIDSTKCDIKPISLICSPETLRTRLECDVAKGLRTADVVERSINRLPLYAELNTQKFDTDDTSIDDIADMIIEACMGTDKHEQ</sequence>
<evidence type="ECO:0000313" key="2">
    <source>
        <dbReference type="Proteomes" id="UP000824165"/>
    </source>
</evidence>
<proteinExistence type="predicted"/>
<dbReference type="EMBL" id="DVLU01000066">
    <property type="protein sequence ID" value="HIT85609.1"/>
    <property type="molecule type" value="Genomic_DNA"/>
</dbReference>
<dbReference type="InterPro" id="IPR027417">
    <property type="entry name" value="P-loop_NTPase"/>
</dbReference>
<name>A0A9D1H523_9FIRM</name>
<comment type="caution">
    <text evidence="1">The sequence shown here is derived from an EMBL/GenBank/DDBJ whole genome shotgun (WGS) entry which is preliminary data.</text>
</comment>